<dbReference type="InterPro" id="IPR050079">
    <property type="entry name" value="DEAD_box_RNA_helicase"/>
</dbReference>
<dbReference type="Pfam" id="PF00271">
    <property type="entry name" value="Helicase_C"/>
    <property type="match status" value="1"/>
</dbReference>
<feature type="short sequence motif" description="Q motif" evidence="6">
    <location>
        <begin position="4"/>
        <end position="32"/>
    </location>
</feature>
<dbReference type="PROSITE" id="PS51195">
    <property type="entry name" value="Q_MOTIF"/>
    <property type="match status" value="1"/>
</dbReference>
<evidence type="ECO:0000259" key="8">
    <source>
        <dbReference type="PROSITE" id="PS51192"/>
    </source>
</evidence>
<dbReference type="CDD" id="cd00268">
    <property type="entry name" value="DEADc"/>
    <property type="match status" value="1"/>
</dbReference>
<keyword evidence="2" id="KW-0378">Hydrolase</keyword>
<accession>A0A1H9H3H7</accession>
<keyword evidence="4" id="KW-0067">ATP-binding</keyword>
<evidence type="ECO:0000313" key="12">
    <source>
        <dbReference type="Proteomes" id="UP000198504"/>
    </source>
</evidence>
<dbReference type="Gene3D" id="3.40.50.300">
    <property type="entry name" value="P-loop containing nucleotide triphosphate hydrolases"/>
    <property type="match status" value="2"/>
</dbReference>
<organism evidence="11 12">
    <name type="scientific">Microlunatus flavus</name>
    <dbReference type="NCBI Taxonomy" id="1036181"/>
    <lineage>
        <taxon>Bacteria</taxon>
        <taxon>Bacillati</taxon>
        <taxon>Actinomycetota</taxon>
        <taxon>Actinomycetes</taxon>
        <taxon>Propionibacteriales</taxon>
        <taxon>Propionibacteriaceae</taxon>
        <taxon>Microlunatus</taxon>
    </lineage>
</organism>
<proteinExistence type="inferred from homology"/>
<feature type="compositionally biased region" description="Low complexity" evidence="7">
    <location>
        <begin position="428"/>
        <end position="469"/>
    </location>
</feature>
<evidence type="ECO:0000256" key="1">
    <source>
        <dbReference type="ARBA" id="ARBA00022741"/>
    </source>
</evidence>
<dbReference type="SUPFAM" id="SSF52540">
    <property type="entry name" value="P-loop containing nucleoside triphosphate hydrolases"/>
    <property type="match status" value="1"/>
</dbReference>
<evidence type="ECO:0000256" key="7">
    <source>
        <dbReference type="SAM" id="MobiDB-lite"/>
    </source>
</evidence>
<gene>
    <name evidence="11" type="ORF">SAMN05421756_104108</name>
</gene>
<dbReference type="CDD" id="cd18787">
    <property type="entry name" value="SF2_C_DEAD"/>
    <property type="match status" value="1"/>
</dbReference>
<dbReference type="PROSITE" id="PS51192">
    <property type="entry name" value="HELICASE_ATP_BIND_1"/>
    <property type="match status" value="1"/>
</dbReference>
<dbReference type="InterPro" id="IPR014014">
    <property type="entry name" value="RNA_helicase_DEAD_Q_motif"/>
</dbReference>
<reference evidence="12" key="1">
    <citation type="submission" date="2016-10" db="EMBL/GenBank/DDBJ databases">
        <authorList>
            <person name="Varghese N."/>
            <person name="Submissions S."/>
        </authorList>
    </citation>
    <scope>NUCLEOTIDE SEQUENCE [LARGE SCALE GENOMIC DNA]</scope>
    <source>
        <strain evidence="12">CGMCC 4.6856</strain>
    </source>
</reference>
<dbReference type="RefSeq" id="WP_091179954.1">
    <property type="nucleotide sequence ID" value="NZ_FOFA01000004.1"/>
</dbReference>
<feature type="domain" description="DEAD-box RNA helicase Q" evidence="10">
    <location>
        <begin position="4"/>
        <end position="32"/>
    </location>
</feature>
<dbReference type="PANTHER" id="PTHR47959">
    <property type="entry name" value="ATP-DEPENDENT RNA HELICASE RHLE-RELATED"/>
    <property type="match status" value="1"/>
</dbReference>
<dbReference type="OrthoDB" id="9805696at2"/>
<protein>
    <submittedName>
        <fullName evidence="11">Superfamily II DNA and RNA helicase</fullName>
    </submittedName>
</protein>
<dbReference type="GO" id="GO:0003676">
    <property type="term" value="F:nucleic acid binding"/>
    <property type="evidence" value="ECO:0007669"/>
    <property type="project" value="InterPro"/>
</dbReference>
<evidence type="ECO:0000259" key="9">
    <source>
        <dbReference type="PROSITE" id="PS51194"/>
    </source>
</evidence>
<evidence type="ECO:0000256" key="3">
    <source>
        <dbReference type="ARBA" id="ARBA00022806"/>
    </source>
</evidence>
<feature type="domain" description="Helicase ATP-binding" evidence="8">
    <location>
        <begin position="35"/>
        <end position="210"/>
    </location>
</feature>
<sequence length="503" mass="51603">MTQHDFSTLGVPSSLVGVLAERDITIPTPIQAATLPDSLAGRDVLGRGRTGSGKTYAFLLPLVARLTASTTRRRSGAPRALILAPTRELVGQIEASLAPLAKSAGLTSRTVFGGVGQGPQVAALQRGVDVVIACPGRLEDLVQQGHASLGSIEVTVIDEADHMADLGFLPVVRRLLDKTPSNGQRLLFSATLDAQVDVLVKRFLHDAVVHEADSAQSPVSTMTHHVLHVDREQRVPVLVDLTSAPGRTVVFTRTKHGAKALARQLNSRGVPTVDLHGNLSQGARTRNMDAFHSGKATTLVATDIAARGIHVDDVALVVHADPPVEHKAYLHRSGRTARAGSDGTVVTLATGDQLREVRSLTRAAGINPTTSRVQGTSDPVLAQVAPGERTLPGGLAVPTSEEPGAGAGRPRTGGGGRRRSGGAGGGQPKAASQQQPARGGSRPARGSAPAAAKTPAGKGRGSARPAGRRTSGGGGGSALAYSTSTSGGGSTHSAAGFSSKGRR</sequence>
<keyword evidence="12" id="KW-1185">Reference proteome</keyword>
<dbReference type="InterPro" id="IPR027417">
    <property type="entry name" value="P-loop_NTPase"/>
</dbReference>
<comment type="similarity">
    <text evidence="5">Belongs to the DEAD box helicase family.</text>
</comment>
<name>A0A1H9H3H7_9ACTN</name>
<dbReference type="GO" id="GO:0005524">
    <property type="term" value="F:ATP binding"/>
    <property type="evidence" value="ECO:0007669"/>
    <property type="project" value="UniProtKB-KW"/>
</dbReference>
<dbReference type="PANTHER" id="PTHR47959:SF13">
    <property type="entry name" value="ATP-DEPENDENT RNA HELICASE RHLE"/>
    <property type="match status" value="1"/>
</dbReference>
<dbReference type="GO" id="GO:0016787">
    <property type="term" value="F:hydrolase activity"/>
    <property type="evidence" value="ECO:0007669"/>
    <property type="project" value="UniProtKB-KW"/>
</dbReference>
<evidence type="ECO:0000256" key="2">
    <source>
        <dbReference type="ARBA" id="ARBA00022801"/>
    </source>
</evidence>
<dbReference type="PROSITE" id="PS51194">
    <property type="entry name" value="HELICASE_CTER"/>
    <property type="match status" value="1"/>
</dbReference>
<evidence type="ECO:0000259" key="10">
    <source>
        <dbReference type="PROSITE" id="PS51195"/>
    </source>
</evidence>
<dbReference type="InterPro" id="IPR001650">
    <property type="entry name" value="Helicase_C-like"/>
</dbReference>
<feature type="domain" description="Helicase C-terminal" evidence="9">
    <location>
        <begin position="221"/>
        <end position="381"/>
    </location>
</feature>
<dbReference type="Proteomes" id="UP000198504">
    <property type="component" value="Unassembled WGS sequence"/>
</dbReference>
<evidence type="ECO:0000256" key="6">
    <source>
        <dbReference type="PROSITE-ProRule" id="PRU00552"/>
    </source>
</evidence>
<dbReference type="Pfam" id="PF00270">
    <property type="entry name" value="DEAD"/>
    <property type="match status" value="1"/>
</dbReference>
<dbReference type="InterPro" id="IPR044742">
    <property type="entry name" value="DEAD/DEAH_RhlB"/>
</dbReference>
<feature type="compositionally biased region" description="Gly residues" evidence="7">
    <location>
        <begin position="405"/>
        <end position="427"/>
    </location>
</feature>
<keyword evidence="3 11" id="KW-0347">Helicase</keyword>
<dbReference type="EMBL" id="FOFA01000004">
    <property type="protein sequence ID" value="SEQ56833.1"/>
    <property type="molecule type" value="Genomic_DNA"/>
</dbReference>
<dbReference type="SMART" id="SM00490">
    <property type="entry name" value="HELICc"/>
    <property type="match status" value="1"/>
</dbReference>
<dbReference type="SMART" id="SM00487">
    <property type="entry name" value="DEXDc"/>
    <property type="match status" value="1"/>
</dbReference>
<keyword evidence="1" id="KW-0547">Nucleotide-binding</keyword>
<dbReference type="InterPro" id="IPR014001">
    <property type="entry name" value="Helicase_ATP-bd"/>
</dbReference>
<evidence type="ECO:0000313" key="11">
    <source>
        <dbReference type="EMBL" id="SEQ56833.1"/>
    </source>
</evidence>
<dbReference type="GO" id="GO:0005829">
    <property type="term" value="C:cytosol"/>
    <property type="evidence" value="ECO:0007669"/>
    <property type="project" value="TreeGrafter"/>
</dbReference>
<dbReference type="AlphaFoldDB" id="A0A1H9H3H7"/>
<evidence type="ECO:0000256" key="5">
    <source>
        <dbReference type="ARBA" id="ARBA00038437"/>
    </source>
</evidence>
<feature type="compositionally biased region" description="Low complexity" evidence="7">
    <location>
        <begin position="478"/>
        <end position="503"/>
    </location>
</feature>
<dbReference type="STRING" id="1036181.SAMN05421756_104108"/>
<evidence type="ECO:0000256" key="4">
    <source>
        <dbReference type="ARBA" id="ARBA00022840"/>
    </source>
</evidence>
<dbReference type="GO" id="GO:0003724">
    <property type="term" value="F:RNA helicase activity"/>
    <property type="evidence" value="ECO:0007669"/>
    <property type="project" value="InterPro"/>
</dbReference>
<feature type="region of interest" description="Disordered" evidence="7">
    <location>
        <begin position="387"/>
        <end position="503"/>
    </location>
</feature>
<dbReference type="InterPro" id="IPR011545">
    <property type="entry name" value="DEAD/DEAH_box_helicase_dom"/>
</dbReference>